<dbReference type="GO" id="GO:0003677">
    <property type="term" value="F:DNA binding"/>
    <property type="evidence" value="ECO:0007669"/>
    <property type="project" value="InterPro"/>
</dbReference>
<dbReference type="GO" id="GO:0032259">
    <property type="term" value="P:methylation"/>
    <property type="evidence" value="ECO:0007669"/>
    <property type="project" value="UniProtKB-KW"/>
</dbReference>
<dbReference type="Proteomes" id="UP000261731">
    <property type="component" value="Segment"/>
</dbReference>
<organism evidence="2 3">
    <name type="scientific">Gordonia phage Neville</name>
    <dbReference type="NCBI Taxonomy" id="2301693"/>
    <lineage>
        <taxon>Viruses</taxon>
        <taxon>Duplodnaviria</taxon>
        <taxon>Heunggongvirae</taxon>
        <taxon>Uroviricota</taxon>
        <taxon>Caudoviricetes</taxon>
        <taxon>Deeyouvirinae</taxon>
        <taxon>Nevillevirus</taxon>
        <taxon>Nevillevirus neville</taxon>
    </lineage>
</organism>
<feature type="region of interest" description="Disordered" evidence="1">
    <location>
        <begin position="1"/>
        <end position="22"/>
    </location>
</feature>
<dbReference type="EMBL" id="MH651182">
    <property type="protein sequence ID" value="AXQ64435.1"/>
    <property type="molecule type" value="Genomic_DNA"/>
</dbReference>
<sequence>MLFVSNGFTNSHNPSMGGGQRETRWLTPREIVEPLGVFDLDPAGAPGHRLATLTFMPENGLDGLEETWAGRVWLNPPYGKELVPFMAKMAEHDYGTALVFARTETEWFRNYVWGAATALLFLTSRLHFLHPDGTPAKHNAGAPSVLVAYGREDAQMLAESGLDGFYVRIRE</sequence>
<dbReference type="GeneID" id="70080438"/>
<protein>
    <submittedName>
        <fullName evidence="2">DNA methylase</fullName>
    </submittedName>
</protein>
<reference evidence="2 3" key="1">
    <citation type="submission" date="2018-07" db="EMBL/GenBank/DDBJ databases">
        <authorList>
            <person name="Bragdon E."/>
            <person name="Orellana H."/>
            <person name="Sterchele H."/>
            <person name="Molloy S.D."/>
            <person name="Garlena R.A."/>
            <person name="Russell D.A."/>
            <person name="Pope W.H."/>
            <person name="Jacobs-Sera D."/>
            <person name="Hatfull G.F."/>
        </authorList>
    </citation>
    <scope>NUCLEOTIDE SEQUENCE [LARGE SCALE GENOMIC DNA]</scope>
</reference>
<dbReference type="KEGG" id="vg:70080438"/>
<dbReference type="InterPro" id="IPR008593">
    <property type="entry name" value="Dam_MeTrfase"/>
</dbReference>
<dbReference type="Pfam" id="PF05869">
    <property type="entry name" value="Dam"/>
    <property type="match status" value="1"/>
</dbReference>
<evidence type="ECO:0000313" key="2">
    <source>
        <dbReference type="EMBL" id="AXQ64435.1"/>
    </source>
</evidence>
<keyword evidence="2" id="KW-0489">Methyltransferase</keyword>
<evidence type="ECO:0000256" key="1">
    <source>
        <dbReference type="SAM" id="MobiDB-lite"/>
    </source>
</evidence>
<keyword evidence="2" id="KW-0808">Transferase</keyword>
<dbReference type="RefSeq" id="YP_010245922.1">
    <property type="nucleotide sequence ID" value="NC_060131.1"/>
</dbReference>
<evidence type="ECO:0000313" key="3">
    <source>
        <dbReference type="Proteomes" id="UP000261731"/>
    </source>
</evidence>
<proteinExistence type="predicted"/>
<feature type="compositionally biased region" description="Polar residues" evidence="1">
    <location>
        <begin position="1"/>
        <end position="14"/>
    </location>
</feature>
<dbReference type="GO" id="GO:0009307">
    <property type="term" value="P:DNA restriction-modification system"/>
    <property type="evidence" value="ECO:0007669"/>
    <property type="project" value="InterPro"/>
</dbReference>
<accession>A0A385E0T1</accession>
<keyword evidence="3" id="KW-1185">Reference proteome</keyword>
<name>A0A385E0T1_9CAUD</name>
<dbReference type="GO" id="GO:0009007">
    <property type="term" value="F:site-specific DNA-methyltransferase (adenine-specific) activity"/>
    <property type="evidence" value="ECO:0007669"/>
    <property type="project" value="InterPro"/>
</dbReference>
<gene>
    <name evidence="2" type="primary">66</name>
    <name evidence="2" type="ORF">SEA_NEVILLE_66</name>
</gene>